<reference evidence="3 4" key="1">
    <citation type="journal article" date="2015" name="Geomicrobiol. J.">
        <title>Caldisalinibacter kiritimatiensis gen. nov., sp. nov., a moderately thermohalophilic thiosulfate-reducing bacterium from a hypersaline microbial mat.</title>
        <authorList>
            <person name="Ben Hania W."/>
            <person name="Joseph M."/>
            <person name="Fiebig A."/>
            <person name="Bunk B."/>
            <person name="Klenk H.-P."/>
            <person name="Fardeau M.-L."/>
            <person name="Spring S."/>
        </authorList>
    </citation>
    <scope>NUCLEOTIDE SEQUENCE [LARGE SCALE GENOMIC DNA]</scope>
    <source>
        <strain evidence="3 4">L21-TH-D2</strain>
    </source>
</reference>
<comment type="caution">
    <text evidence="3">The sequence shown here is derived from an EMBL/GenBank/DDBJ whole genome shotgun (WGS) entry which is preliminary data.</text>
</comment>
<feature type="transmembrane region" description="Helical" evidence="1">
    <location>
        <begin position="540"/>
        <end position="560"/>
    </location>
</feature>
<feature type="transmembrane region" description="Helical" evidence="1">
    <location>
        <begin position="443"/>
        <end position="461"/>
    </location>
</feature>
<feature type="transmembrane region" description="Helical" evidence="1">
    <location>
        <begin position="200"/>
        <end position="219"/>
    </location>
</feature>
<feature type="transmembrane region" description="Helical" evidence="1">
    <location>
        <begin position="327"/>
        <end position="347"/>
    </location>
</feature>
<dbReference type="OrthoDB" id="9816361at2"/>
<keyword evidence="1" id="KW-0812">Transmembrane</keyword>
<keyword evidence="1" id="KW-0472">Membrane</keyword>
<accession>R1CAN6</accession>
<dbReference type="SUPFAM" id="SSF69304">
    <property type="entry name" value="Tricorn protease N-terminal domain"/>
    <property type="match status" value="1"/>
</dbReference>
<dbReference type="EMBL" id="ARZA01000277">
    <property type="protein sequence ID" value="EOC99379.1"/>
    <property type="molecule type" value="Genomic_DNA"/>
</dbReference>
<sequence length="888" mass="100475">MYCKHCGSELNKDALYCTNCGASLKNQTDDLKIESHKSKYCDECGAKIEGNYCSKCGKVGYKYTLEEGFALKGLSNIDMSNIKKSIPNIKNFQLKNCIKKVKDVFNDKGFVKDLLIYTGTALAIAIVLSLIISVVFFGSINEDLVQAQKEIKQMMPASKFNLKLNLLDAFGFSHLNNFKVKITGIVNNSQRSNVNLNSNICLLLLLIVPILSFLGSLFINKKAKNTTTRENIRLYLYSSALYSIVSNILLLFSNKVVQISNDTFINIDFTLRAGFAFFSGLISIFFITFIIQSIISMLLNREKLSDVFNGIVERDLLDSFTMALKYIFIYSLGLSVIYGLLGIFGVLGQGAKELFSKPSTLVFLPNVIVYVYLFLFGNSFSITAGTEAIKHGIIRTKATGFIFGNTDAIYGLMLMNIIIVIGAAILIYVAIKRISKENFFINIAKFGVIISLFNAILALYTRVKIGFRGDFGSLSQILNNLGGGIPISPEMQFYAGVSVFKTFIFTLIFVLIVGLVRYYLGERKELLAVENFVRKHKKQLLIAAPILIFVISFISFKVVVDNDNSMDTYTNDTNSIEDSYKEAKNIDYINSNEIYQFFFAGDKSYIIVTEYKIYLYNSDKIDTLFDGNYIRYAVPSNDSRKLAIIHENDGTGNSIKIINLKGEELFSKELSQNIFKVSWNLDNNKLILEGATNELIDLKNKKAKKLGVPGDHLTWKDNKTILYLQDGQVYEYNLDNEESKSLDKSALNLIAKKEKVYLITQATNEEGKTTAQFIEDLDGETKIEFKGNIYYFDFINDKETCVIYGAPFESDENGDVQVYMLEKIDDKYQEKEHNIELVYDCNEKTGDMIVNRYRSDDFFVVNLEKGIWNNITLDIESLQRLMEVGENQ</sequence>
<feature type="transmembrane region" description="Helical" evidence="1">
    <location>
        <begin position="359"/>
        <end position="377"/>
    </location>
</feature>
<protein>
    <recommendedName>
        <fullName evidence="2">Zinc-ribbon domain-containing protein</fullName>
    </recommendedName>
</protein>
<keyword evidence="1" id="KW-1133">Transmembrane helix</keyword>
<feature type="transmembrane region" description="Helical" evidence="1">
    <location>
        <begin position="408"/>
        <end position="431"/>
    </location>
</feature>
<evidence type="ECO:0000313" key="4">
    <source>
        <dbReference type="Proteomes" id="UP000013378"/>
    </source>
</evidence>
<feature type="domain" description="Zinc-ribbon" evidence="2">
    <location>
        <begin position="2"/>
        <end position="24"/>
    </location>
</feature>
<dbReference type="AlphaFoldDB" id="R1CAN6"/>
<dbReference type="Pfam" id="PF13240">
    <property type="entry name" value="Zn_Ribbon_1"/>
    <property type="match status" value="1"/>
</dbReference>
<proteinExistence type="predicted"/>
<dbReference type="InterPro" id="IPR026870">
    <property type="entry name" value="Zinc_ribbon_dom"/>
</dbReference>
<name>R1CAN6_9FIRM</name>
<dbReference type="RefSeq" id="WP_006317380.1">
    <property type="nucleotide sequence ID" value="NZ_ARZA01000277.1"/>
</dbReference>
<organism evidence="3 4">
    <name type="scientific">Caldisalinibacter kiritimatiensis</name>
    <dbReference type="NCBI Taxonomy" id="1304284"/>
    <lineage>
        <taxon>Bacteria</taxon>
        <taxon>Bacillati</taxon>
        <taxon>Bacillota</taxon>
        <taxon>Tissierellia</taxon>
        <taxon>Tissierellales</taxon>
        <taxon>Thermohalobacteraceae</taxon>
        <taxon>Caldisalinibacter</taxon>
    </lineage>
</organism>
<feature type="transmembrane region" description="Helical" evidence="1">
    <location>
        <begin position="499"/>
        <end position="520"/>
    </location>
</feature>
<feature type="transmembrane region" description="Helical" evidence="1">
    <location>
        <begin position="273"/>
        <end position="299"/>
    </location>
</feature>
<keyword evidence="4" id="KW-1185">Reference proteome</keyword>
<dbReference type="eggNOG" id="ENOG50339DX">
    <property type="taxonomic scope" value="Bacteria"/>
</dbReference>
<dbReference type="Proteomes" id="UP000013378">
    <property type="component" value="Unassembled WGS sequence"/>
</dbReference>
<evidence type="ECO:0000256" key="1">
    <source>
        <dbReference type="SAM" id="Phobius"/>
    </source>
</evidence>
<dbReference type="STRING" id="1304284.L21TH_2637"/>
<feature type="transmembrane region" description="Helical" evidence="1">
    <location>
        <begin position="234"/>
        <end position="252"/>
    </location>
</feature>
<evidence type="ECO:0000259" key="2">
    <source>
        <dbReference type="Pfam" id="PF13240"/>
    </source>
</evidence>
<gene>
    <name evidence="3" type="ORF">L21TH_2637</name>
</gene>
<feature type="transmembrane region" description="Helical" evidence="1">
    <location>
        <begin position="114"/>
        <end position="140"/>
    </location>
</feature>
<evidence type="ECO:0000313" key="3">
    <source>
        <dbReference type="EMBL" id="EOC99379.1"/>
    </source>
</evidence>